<dbReference type="Proteomes" id="UP001218579">
    <property type="component" value="Unassembled WGS sequence"/>
</dbReference>
<feature type="transmembrane region" description="Helical" evidence="1">
    <location>
        <begin position="131"/>
        <end position="148"/>
    </location>
</feature>
<evidence type="ECO:0000313" key="3">
    <source>
        <dbReference type="Proteomes" id="UP001218579"/>
    </source>
</evidence>
<keyword evidence="1" id="KW-1133">Transmembrane helix</keyword>
<evidence type="ECO:0000313" key="2">
    <source>
        <dbReference type="EMBL" id="MDC7675712.1"/>
    </source>
</evidence>
<comment type="caution">
    <text evidence="2">The sequence shown here is derived from an EMBL/GenBank/DDBJ whole genome shotgun (WGS) entry which is preliminary data.</text>
</comment>
<feature type="transmembrane region" description="Helical" evidence="1">
    <location>
        <begin position="37"/>
        <end position="62"/>
    </location>
</feature>
<keyword evidence="1" id="KW-0472">Membrane</keyword>
<dbReference type="RefSeq" id="WP_272744039.1">
    <property type="nucleotide sequence ID" value="NZ_JAQQKV010000001.1"/>
</dbReference>
<feature type="transmembrane region" description="Helical" evidence="1">
    <location>
        <begin position="196"/>
        <end position="219"/>
    </location>
</feature>
<keyword evidence="3" id="KW-1185">Reference proteome</keyword>
<evidence type="ECO:0000256" key="1">
    <source>
        <dbReference type="SAM" id="Phobius"/>
    </source>
</evidence>
<sequence length="231" mass="25302">MGRIIRLTVTAGIAVLFVYLCEIGYLPSSRSYGDPHILPPLFSALLWGLLIAAVICFGWFPYDTKTTAEPVRETSSGLTDYGVEAYAAQYGAIDKDPYISGRIVMVVIILTYAFVSAFIPDYDLADEVPLNRGILLVLSGLSGGYWLYRHILRRNLMATVQNAAITLALFSGFYALYVFDIFAMTIERDPYEFDMIALYAAAALGISAGLIAAGTPPSASRPPPHLRQKAR</sequence>
<reference evidence="2 3" key="1">
    <citation type="submission" date="2023-01" db="EMBL/GenBank/DDBJ databases">
        <title>Novel species of the genus Asticcacaulis isolated from rivers.</title>
        <authorList>
            <person name="Lu H."/>
        </authorList>
    </citation>
    <scope>NUCLEOTIDE SEQUENCE [LARGE SCALE GENOMIC DNA]</scope>
    <source>
        <strain evidence="2 3">LKC15W</strain>
    </source>
</reference>
<organism evidence="2 3">
    <name type="scientific">Asticcacaulis machinosus</name>
    <dbReference type="NCBI Taxonomy" id="2984211"/>
    <lineage>
        <taxon>Bacteria</taxon>
        <taxon>Pseudomonadati</taxon>
        <taxon>Pseudomonadota</taxon>
        <taxon>Alphaproteobacteria</taxon>
        <taxon>Caulobacterales</taxon>
        <taxon>Caulobacteraceae</taxon>
        <taxon>Asticcacaulis</taxon>
    </lineage>
</organism>
<protein>
    <submittedName>
        <fullName evidence="2">Uncharacterized protein</fullName>
    </submittedName>
</protein>
<gene>
    <name evidence="2" type="ORF">PQU98_06210</name>
</gene>
<proteinExistence type="predicted"/>
<feature type="transmembrane region" description="Helical" evidence="1">
    <location>
        <begin position="160"/>
        <end position="184"/>
    </location>
</feature>
<dbReference type="EMBL" id="JAQQKV010000001">
    <property type="protein sequence ID" value="MDC7675712.1"/>
    <property type="molecule type" value="Genomic_DNA"/>
</dbReference>
<feature type="transmembrane region" description="Helical" evidence="1">
    <location>
        <begin position="7"/>
        <end position="25"/>
    </location>
</feature>
<accession>A0ABT5HHJ1</accession>
<feature type="transmembrane region" description="Helical" evidence="1">
    <location>
        <begin position="99"/>
        <end position="119"/>
    </location>
</feature>
<keyword evidence="1" id="KW-0812">Transmembrane</keyword>
<name>A0ABT5HHJ1_9CAUL</name>